<organism evidence="2 3">
    <name type="scientific">Vitis rotundifolia</name>
    <name type="common">Muscadine grape</name>
    <dbReference type="NCBI Taxonomy" id="103349"/>
    <lineage>
        <taxon>Eukaryota</taxon>
        <taxon>Viridiplantae</taxon>
        <taxon>Streptophyta</taxon>
        <taxon>Embryophyta</taxon>
        <taxon>Tracheophyta</taxon>
        <taxon>Spermatophyta</taxon>
        <taxon>Magnoliopsida</taxon>
        <taxon>eudicotyledons</taxon>
        <taxon>Gunneridae</taxon>
        <taxon>Pentapetalae</taxon>
        <taxon>rosids</taxon>
        <taxon>Vitales</taxon>
        <taxon>Vitaceae</taxon>
        <taxon>Viteae</taxon>
        <taxon>Vitis</taxon>
    </lineage>
</organism>
<dbReference type="Gene3D" id="3.10.20.90">
    <property type="entry name" value="Phosphatidylinositol 3-kinase Catalytic Subunit, Chain A, domain 1"/>
    <property type="match status" value="3"/>
</dbReference>
<sequence length="260" mass="29962">MDRDSVIVHIEGLEEVVSFSIEIPSAATFRQLKEKIKEKTGVMVERQLILPKDGRVPMNDNSTLESRGFKHLAELVLKLLVEIFTGKFFYIEVGDDAKVADLKRDLVTFTVEGSEEVVKFRIHIPQSATILQLRERIQQYTGVDLDRQIIFDKETRLLWLDFQTVKECGYTSSGTIFLLVLPLPLGAQLCIKISSWAAEFHLIVQDNDTVSDLKKKIRTERKFSSEKRINLFHLFTEMHDHDPLYKYYVNVGSTITMTHV</sequence>
<keyword evidence="3" id="KW-1185">Reference proteome</keyword>
<dbReference type="SUPFAM" id="SSF54236">
    <property type="entry name" value="Ubiquitin-like"/>
    <property type="match status" value="3"/>
</dbReference>
<evidence type="ECO:0000313" key="3">
    <source>
        <dbReference type="Proteomes" id="UP001168098"/>
    </source>
</evidence>
<name>A0AA38ZDA0_VITRO</name>
<dbReference type="Pfam" id="PF00240">
    <property type="entry name" value="ubiquitin"/>
    <property type="match status" value="2"/>
</dbReference>
<dbReference type="InterPro" id="IPR029071">
    <property type="entry name" value="Ubiquitin-like_domsf"/>
</dbReference>
<proteinExistence type="predicted"/>
<feature type="domain" description="Ubiquitin-like" evidence="1">
    <location>
        <begin position="107"/>
        <end position="180"/>
    </location>
</feature>
<dbReference type="InterPro" id="IPR000626">
    <property type="entry name" value="Ubiquitin-like_dom"/>
</dbReference>
<evidence type="ECO:0000259" key="1">
    <source>
        <dbReference type="PROSITE" id="PS50053"/>
    </source>
</evidence>
<reference evidence="2 3" key="1">
    <citation type="journal article" date="2023" name="BMC Biotechnol.">
        <title>Vitis rotundifolia cv Carlos genome sequencing.</title>
        <authorList>
            <person name="Huff M."/>
            <person name="Hulse-Kemp A."/>
            <person name="Scheffler B."/>
            <person name="Youngblood R."/>
            <person name="Simpson S."/>
            <person name="Babiker E."/>
            <person name="Staton M."/>
        </authorList>
    </citation>
    <scope>NUCLEOTIDE SEQUENCE [LARGE SCALE GENOMIC DNA]</scope>
    <source>
        <tissue evidence="2">Leaf</tissue>
    </source>
</reference>
<protein>
    <recommendedName>
        <fullName evidence="1">Ubiquitin-like domain-containing protein</fullName>
    </recommendedName>
</protein>
<dbReference type="AlphaFoldDB" id="A0AA38ZDA0"/>
<dbReference type="PROSITE" id="PS50053">
    <property type="entry name" value="UBIQUITIN_2"/>
    <property type="match status" value="2"/>
</dbReference>
<dbReference type="EMBL" id="JARBHA010000012">
    <property type="protein sequence ID" value="KAJ9686720.1"/>
    <property type="molecule type" value="Genomic_DNA"/>
</dbReference>
<evidence type="ECO:0000313" key="2">
    <source>
        <dbReference type="EMBL" id="KAJ9686720.1"/>
    </source>
</evidence>
<feature type="domain" description="Ubiquitin-like" evidence="1">
    <location>
        <begin position="6"/>
        <end position="77"/>
    </location>
</feature>
<accession>A0AA38ZDA0</accession>
<dbReference type="CDD" id="cd17039">
    <property type="entry name" value="Ubl_ubiquitin_like"/>
    <property type="match status" value="1"/>
</dbReference>
<dbReference type="Proteomes" id="UP001168098">
    <property type="component" value="Unassembled WGS sequence"/>
</dbReference>
<comment type="caution">
    <text evidence="2">The sequence shown here is derived from an EMBL/GenBank/DDBJ whole genome shotgun (WGS) entry which is preliminary data.</text>
</comment>
<gene>
    <name evidence="2" type="ORF">PVL29_015528</name>
</gene>